<proteinExistence type="predicted"/>
<feature type="non-terminal residue" evidence="1">
    <location>
        <position position="131"/>
    </location>
</feature>
<evidence type="ECO:0008006" key="2">
    <source>
        <dbReference type="Google" id="ProtNLM"/>
    </source>
</evidence>
<dbReference type="EMBL" id="DRSK01000180">
    <property type="protein sequence ID" value="HHE07878.1"/>
    <property type="molecule type" value="Genomic_DNA"/>
</dbReference>
<sequence length="131" mass="14006">MTIALLNTTPIVEKLVERLAQKRGDMLIDTGDGGQADIVIVDDSVAQKYDADAAGELGRYTLYVGSRFDEMPEGYDAVLGKPFLPDELNGLLENAELELGASVDRSNIFDADEAAAAITADATAEEPLFNP</sequence>
<evidence type="ECO:0000313" key="1">
    <source>
        <dbReference type="EMBL" id="HHE07878.1"/>
    </source>
</evidence>
<dbReference type="AlphaFoldDB" id="A0A7C5HH07"/>
<comment type="caution">
    <text evidence="1">The sequence shown here is derived from an EMBL/GenBank/DDBJ whole genome shotgun (WGS) entry which is preliminary data.</text>
</comment>
<reference evidence="1" key="1">
    <citation type="journal article" date="2020" name="mSystems">
        <title>Genome- and Community-Level Interaction Insights into Carbon Utilization and Element Cycling Functions of Hydrothermarchaeota in Hydrothermal Sediment.</title>
        <authorList>
            <person name="Zhou Z."/>
            <person name="Liu Y."/>
            <person name="Xu W."/>
            <person name="Pan J."/>
            <person name="Luo Z.H."/>
            <person name="Li M."/>
        </authorList>
    </citation>
    <scope>NUCLEOTIDE SEQUENCE [LARGE SCALE GENOMIC DNA]</scope>
    <source>
        <strain evidence="1">HyVt-628</strain>
    </source>
</reference>
<accession>A0A7C5HH07</accession>
<protein>
    <recommendedName>
        <fullName evidence="2">Response regulatory domain-containing protein</fullName>
    </recommendedName>
</protein>
<organism evidence="1">
    <name type="scientific">Chlorobaculum parvum</name>
    <dbReference type="NCBI Taxonomy" id="274539"/>
    <lineage>
        <taxon>Bacteria</taxon>
        <taxon>Pseudomonadati</taxon>
        <taxon>Chlorobiota</taxon>
        <taxon>Chlorobiia</taxon>
        <taxon>Chlorobiales</taxon>
        <taxon>Chlorobiaceae</taxon>
        <taxon>Chlorobaculum</taxon>
    </lineage>
</organism>
<dbReference type="Proteomes" id="UP000886059">
    <property type="component" value="Unassembled WGS sequence"/>
</dbReference>
<name>A0A7C5HH07_9CHLB</name>
<gene>
    <name evidence="1" type="ORF">ENL01_03110</name>
</gene>